<dbReference type="EMBL" id="JAHMHQ010000005">
    <property type="protein sequence ID" value="KAK1639786.1"/>
    <property type="molecule type" value="Genomic_DNA"/>
</dbReference>
<organism evidence="1 2">
    <name type="scientific">Colletotrichum phormii</name>
    <dbReference type="NCBI Taxonomy" id="359342"/>
    <lineage>
        <taxon>Eukaryota</taxon>
        <taxon>Fungi</taxon>
        <taxon>Dikarya</taxon>
        <taxon>Ascomycota</taxon>
        <taxon>Pezizomycotina</taxon>
        <taxon>Sordariomycetes</taxon>
        <taxon>Hypocreomycetidae</taxon>
        <taxon>Glomerellales</taxon>
        <taxon>Glomerellaceae</taxon>
        <taxon>Colletotrichum</taxon>
        <taxon>Colletotrichum acutatum species complex</taxon>
    </lineage>
</organism>
<comment type="caution">
    <text evidence="1">The sequence shown here is derived from an EMBL/GenBank/DDBJ whole genome shotgun (WGS) entry which is preliminary data.</text>
</comment>
<name>A0AAI9ZXP3_9PEZI</name>
<reference evidence="1" key="1">
    <citation type="submission" date="2021-06" db="EMBL/GenBank/DDBJ databases">
        <title>Comparative genomics, transcriptomics and evolutionary studies reveal genomic signatures of adaptation to plant cell wall in hemibiotrophic fungi.</title>
        <authorList>
            <consortium name="DOE Joint Genome Institute"/>
            <person name="Baroncelli R."/>
            <person name="Diaz J.F."/>
            <person name="Benocci T."/>
            <person name="Peng M."/>
            <person name="Battaglia E."/>
            <person name="Haridas S."/>
            <person name="Andreopoulos W."/>
            <person name="Labutti K."/>
            <person name="Pangilinan J."/>
            <person name="Floch G.L."/>
            <person name="Makela M.R."/>
            <person name="Henrissat B."/>
            <person name="Grigoriev I.V."/>
            <person name="Crouch J.A."/>
            <person name="De Vries R.P."/>
            <person name="Sukno S.A."/>
            <person name="Thon M.R."/>
        </authorList>
    </citation>
    <scope>NUCLEOTIDE SEQUENCE</scope>
    <source>
        <strain evidence="1">CBS 102054</strain>
    </source>
</reference>
<dbReference type="Proteomes" id="UP001243989">
    <property type="component" value="Unassembled WGS sequence"/>
</dbReference>
<dbReference type="GeneID" id="85467174"/>
<dbReference type="RefSeq" id="XP_060448393.1">
    <property type="nucleotide sequence ID" value="XM_060582312.1"/>
</dbReference>
<evidence type="ECO:0000313" key="2">
    <source>
        <dbReference type="Proteomes" id="UP001243989"/>
    </source>
</evidence>
<sequence>MFSQARWGLGAATHASATVLKKKRLLSKSGVCLEENLKGTAFCVGSAVVNGVGQGIPCQPCSRVETPVLASCGTLRAWRIRSVRSTGRQEFSALAPSSRTMKNRHRRLMVDWLAGGKPQTDRLGQPAVSYQPRLCLFPLSRRVKKRSGSVRCLSRICRR</sequence>
<proteinExistence type="predicted"/>
<evidence type="ECO:0000313" key="1">
    <source>
        <dbReference type="EMBL" id="KAK1639786.1"/>
    </source>
</evidence>
<accession>A0AAI9ZXP3</accession>
<dbReference type="AlphaFoldDB" id="A0AAI9ZXP3"/>
<keyword evidence="2" id="KW-1185">Reference proteome</keyword>
<protein>
    <submittedName>
        <fullName evidence="1">Uncharacterized protein</fullName>
    </submittedName>
</protein>
<gene>
    <name evidence="1" type="ORF">BDP81DRAFT_183658</name>
</gene>